<organism evidence="2 3">
    <name type="scientific">Tothia fuscella</name>
    <dbReference type="NCBI Taxonomy" id="1048955"/>
    <lineage>
        <taxon>Eukaryota</taxon>
        <taxon>Fungi</taxon>
        <taxon>Dikarya</taxon>
        <taxon>Ascomycota</taxon>
        <taxon>Pezizomycotina</taxon>
        <taxon>Dothideomycetes</taxon>
        <taxon>Pleosporomycetidae</taxon>
        <taxon>Venturiales</taxon>
        <taxon>Cylindrosympodiaceae</taxon>
        <taxon>Tothia</taxon>
    </lineage>
</organism>
<protein>
    <submittedName>
        <fullName evidence="2">Uncharacterized protein</fullName>
    </submittedName>
</protein>
<sequence>MMRRLQTRRKRMRRTTCPSYMGPILFYHSTPSMVHVWQACKGRRTALLLLSSKHTKHQISATQPSIEIHSRSVSSTHGPKRTCLDGLITSMSKRHNGHTQDRPECLHNR</sequence>
<feature type="compositionally biased region" description="Basic and acidic residues" evidence="1">
    <location>
        <begin position="98"/>
        <end position="109"/>
    </location>
</feature>
<accession>A0A9P4NHQ8</accession>
<dbReference type="Proteomes" id="UP000800235">
    <property type="component" value="Unassembled WGS sequence"/>
</dbReference>
<feature type="compositionally biased region" description="Polar residues" evidence="1">
    <location>
        <begin position="60"/>
        <end position="77"/>
    </location>
</feature>
<proteinExistence type="predicted"/>
<dbReference type="EMBL" id="MU007094">
    <property type="protein sequence ID" value="KAF2422111.1"/>
    <property type="molecule type" value="Genomic_DNA"/>
</dbReference>
<feature type="region of interest" description="Disordered" evidence="1">
    <location>
        <begin position="60"/>
        <end position="109"/>
    </location>
</feature>
<evidence type="ECO:0000313" key="2">
    <source>
        <dbReference type="EMBL" id="KAF2422111.1"/>
    </source>
</evidence>
<comment type="caution">
    <text evidence="2">The sequence shown here is derived from an EMBL/GenBank/DDBJ whole genome shotgun (WGS) entry which is preliminary data.</text>
</comment>
<evidence type="ECO:0000256" key="1">
    <source>
        <dbReference type="SAM" id="MobiDB-lite"/>
    </source>
</evidence>
<gene>
    <name evidence="2" type="ORF">EJ08DRAFT_726401</name>
</gene>
<evidence type="ECO:0000313" key="3">
    <source>
        <dbReference type="Proteomes" id="UP000800235"/>
    </source>
</evidence>
<dbReference type="AlphaFoldDB" id="A0A9P4NHQ8"/>
<keyword evidence="3" id="KW-1185">Reference proteome</keyword>
<reference evidence="2" key="1">
    <citation type="journal article" date="2020" name="Stud. Mycol.">
        <title>101 Dothideomycetes genomes: a test case for predicting lifestyles and emergence of pathogens.</title>
        <authorList>
            <person name="Haridas S."/>
            <person name="Albert R."/>
            <person name="Binder M."/>
            <person name="Bloem J."/>
            <person name="Labutti K."/>
            <person name="Salamov A."/>
            <person name="Andreopoulos B."/>
            <person name="Baker S."/>
            <person name="Barry K."/>
            <person name="Bills G."/>
            <person name="Bluhm B."/>
            <person name="Cannon C."/>
            <person name="Castanera R."/>
            <person name="Culley D."/>
            <person name="Daum C."/>
            <person name="Ezra D."/>
            <person name="Gonzalez J."/>
            <person name="Henrissat B."/>
            <person name="Kuo A."/>
            <person name="Liang C."/>
            <person name="Lipzen A."/>
            <person name="Lutzoni F."/>
            <person name="Magnuson J."/>
            <person name="Mondo S."/>
            <person name="Nolan M."/>
            <person name="Ohm R."/>
            <person name="Pangilinan J."/>
            <person name="Park H.-J."/>
            <person name="Ramirez L."/>
            <person name="Alfaro M."/>
            <person name="Sun H."/>
            <person name="Tritt A."/>
            <person name="Yoshinaga Y."/>
            <person name="Zwiers L.-H."/>
            <person name="Turgeon B."/>
            <person name="Goodwin S."/>
            <person name="Spatafora J."/>
            <person name="Crous P."/>
            <person name="Grigoriev I."/>
        </authorList>
    </citation>
    <scope>NUCLEOTIDE SEQUENCE</scope>
    <source>
        <strain evidence="2">CBS 130266</strain>
    </source>
</reference>
<name>A0A9P4NHQ8_9PEZI</name>
<feature type="non-terminal residue" evidence="2">
    <location>
        <position position="109"/>
    </location>
</feature>